<keyword evidence="5" id="KW-1185">Reference proteome</keyword>
<dbReference type="PANTHER" id="PTHR22916">
    <property type="entry name" value="GLYCOSYLTRANSFERASE"/>
    <property type="match status" value="1"/>
</dbReference>
<proteinExistence type="predicted"/>
<feature type="domain" description="Glycosyltransferase 2-like" evidence="3">
    <location>
        <begin position="7"/>
        <end position="173"/>
    </location>
</feature>
<dbReference type="OrthoDB" id="1114838at2"/>
<keyword evidence="1" id="KW-0328">Glycosyltransferase</keyword>
<dbReference type="CDD" id="cd00761">
    <property type="entry name" value="Glyco_tranf_GTA_type"/>
    <property type="match status" value="1"/>
</dbReference>
<dbReference type="InterPro" id="IPR001173">
    <property type="entry name" value="Glyco_trans_2-like"/>
</dbReference>
<dbReference type="RefSeq" id="WP_007850772.1">
    <property type="nucleotide sequence ID" value="NZ_JH724132.1"/>
</dbReference>
<name>I9RC29_9BACT</name>
<evidence type="ECO:0000313" key="5">
    <source>
        <dbReference type="Proteomes" id="UP000005974"/>
    </source>
</evidence>
<dbReference type="InterPro" id="IPR029044">
    <property type="entry name" value="Nucleotide-diphossugar_trans"/>
</dbReference>
<reference evidence="4 5" key="1">
    <citation type="submission" date="2012-02" db="EMBL/GenBank/DDBJ databases">
        <title>The Genome Sequence of Bacteroides dorei CL02T12C06.</title>
        <authorList>
            <consortium name="The Broad Institute Genome Sequencing Platform"/>
            <person name="Earl A."/>
            <person name="Ward D."/>
            <person name="Feldgarden M."/>
            <person name="Gevers D."/>
            <person name="Zitomersky N.L."/>
            <person name="Coyne M.J."/>
            <person name="Comstock L.E."/>
            <person name="Young S.K."/>
            <person name="Zeng Q."/>
            <person name="Gargeya S."/>
            <person name="Fitzgerald M."/>
            <person name="Haas B."/>
            <person name="Abouelleil A."/>
            <person name="Alvarado L."/>
            <person name="Arachchi H.M."/>
            <person name="Berlin A."/>
            <person name="Chapman S.B."/>
            <person name="Gearin G."/>
            <person name="Goldberg J."/>
            <person name="Griggs A."/>
            <person name="Gujja S."/>
            <person name="Hansen M."/>
            <person name="Heiman D."/>
            <person name="Howarth C."/>
            <person name="Larimer J."/>
            <person name="Lui A."/>
            <person name="MacDonald P.J.P."/>
            <person name="McCowen C."/>
            <person name="Montmayeur A."/>
            <person name="Murphy C."/>
            <person name="Neiman D."/>
            <person name="Pearson M."/>
            <person name="Priest M."/>
            <person name="Roberts A."/>
            <person name="Saif S."/>
            <person name="Shea T."/>
            <person name="Sisk P."/>
            <person name="Stolte C."/>
            <person name="Sykes S."/>
            <person name="Wortman J."/>
            <person name="Nusbaum C."/>
            <person name="Birren B."/>
        </authorList>
    </citation>
    <scope>NUCLEOTIDE SEQUENCE [LARGE SCALE GENOMIC DNA]</scope>
    <source>
        <strain evidence="4 5">CL02T12C06</strain>
    </source>
</reference>
<comment type="caution">
    <text evidence="4">The sequence shown here is derived from an EMBL/GenBank/DDBJ whole genome shotgun (WGS) entry which is preliminary data.</text>
</comment>
<dbReference type="Proteomes" id="UP000005974">
    <property type="component" value="Unassembled WGS sequence"/>
</dbReference>
<keyword evidence="2" id="KW-0808">Transferase</keyword>
<evidence type="ECO:0000259" key="3">
    <source>
        <dbReference type="Pfam" id="PF00535"/>
    </source>
</evidence>
<organism evidence="4 5">
    <name type="scientific">Phocaeicola dorei CL02T12C06</name>
    <dbReference type="NCBI Taxonomy" id="997876"/>
    <lineage>
        <taxon>Bacteria</taxon>
        <taxon>Pseudomonadati</taxon>
        <taxon>Bacteroidota</taxon>
        <taxon>Bacteroidia</taxon>
        <taxon>Bacteroidales</taxon>
        <taxon>Bacteroidaceae</taxon>
        <taxon>Phocaeicola</taxon>
    </lineage>
</organism>
<dbReference type="GO" id="GO:0016758">
    <property type="term" value="F:hexosyltransferase activity"/>
    <property type="evidence" value="ECO:0007669"/>
    <property type="project" value="UniProtKB-ARBA"/>
</dbReference>
<dbReference type="AlphaFoldDB" id="I9RC29"/>
<dbReference type="PATRIC" id="fig|997876.3.peg.245"/>
<dbReference type="SUPFAM" id="SSF53448">
    <property type="entry name" value="Nucleotide-diphospho-sugar transferases"/>
    <property type="match status" value="1"/>
</dbReference>
<dbReference type="Gene3D" id="3.90.550.10">
    <property type="entry name" value="Spore Coat Polysaccharide Biosynthesis Protein SpsA, Chain A"/>
    <property type="match status" value="1"/>
</dbReference>
<dbReference type="EMBL" id="AGXJ01000008">
    <property type="protein sequence ID" value="EIY40156.1"/>
    <property type="molecule type" value="Genomic_DNA"/>
</dbReference>
<protein>
    <recommendedName>
        <fullName evidence="3">Glycosyltransferase 2-like domain-containing protein</fullName>
    </recommendedName>
</protein>
<gene>
    <name evidence="4" type="ORF">HMPREF1064_00241</name>
</gene>
<dbReference type="Pfam" id="PF00535">
    <property type="entry name" value="Glycos_transf_2"/>
    <property type="match status" value="1"/>
</dbReference>
<dbReference type="HOGENOM" id="CLU_025996_25_1_10"/>
<evidence type="ECO:0000256" key="2">
    <source>
        <dbReference type="ARBA" id="ARBA00022679"/>
    </source>
</evidence>
<dbReference type="PANTHER" id="PTHR22916:SF51">
    <property type="entry name" value="GLYCOSYLTRANSFERASE EPSH-RELATED"/>
    <property type="match status" value="1"/>
</dbReference>
<sequence length="324" mass="37781">MTQPLISVIVPCYNVEEYLPKCVESILNQTYRNLEIFLVNDGSLDRSGEICDEYVVKDTRIKVIHKENGGLSDARNVALDIMTGEYVTFVDSDDYVAEDYVEYLYKLIEENGVKLSVSWHQEFKDGASVSMEIRTRPVSAKPIDLDEGLAYMFYQRKFDTTAWGKMYHRSLFSDGIRYPKSWLYEDLPTTYRLMMKCDYIAFGDYCSYFYRIRNTSIEGAPFKPLKYESCIKIIRQLEADKVTMSERVRQALDCRIVSFAFHILLEIPKEKKEMRCSLWNIIRRKRICVLFDGKARKKARGACLLSFGGMWLVNLFASYGKSRK</sequence>
<evidence type="ECO:0000256" key="1">
    <source>
        <dbReference type="ARBA" id="ARBA00022676"/>
    </source>
</evidence>
<accession>I9RC29</accession>
<evidence type="ECO:0000313" key="4">
    <source>
        <dbReference type="EMBL" id="EIY40156.1"/>
    </source>
</evidence>